<reference evidence="2" key="1">
    <citation type="submission" date="2020-08" db="EMBL/GenBank/DDBJ databases">
        <title>Paracoccus amoyensis sp. nov., isolated from the surface seawater at coast of Xiamen, Fujian.</title>
        <authorList>
            <person name="Lyu L."/>
        </authorList>
    </citation>
    <scope>NUCLEOTIDE SEQUENCE</scope>
    <source>
        <strain evidence="2">11-3</strain>
    </source>
</reference>
<name>A0A926GJD1_9RHOB</name>
<keyword evidence="3" id="KW-1185">Reference proteome</keyword>
<feature type="region of interest" description="Disordered" evidence="1">
    <location>
        <begin position="48"/>
        <end position="67"/>
    </location>
</feature>
<evidence type="ECO:0000256" key="1">
    <source>
        <dbReference type="SAM" id="MobiDB-lite"/>
    </source>
</evidence>
<evidence type="ECO:0000313" key="2">
    <source>
        <dbReference type="EMBL" id="MBC9248294.1"/>
    </source>
</evidence>
<dbReference type="EMBL" id="JACOQL010000005">
    <property type="protein sequence ID" value="MBC9248294.1"/>
    <property type="molecule type" value="Genomic_DNA"/>
</dbReference>
<comment type="caution">
    <text evidence="2">The sequence shown here is derived from an EMBL/GenBank/DDBJ whole genome shotgun (WGS) entry which is preliminary data.</text>
</comment>
<feature type="compositionally biased region" description="Polar residues" evidence="1">
    <location>
        <begin position="55"/>
        <end position="67"/>
    </location>
</feature>
<sequence length="268" mass="31615">MVSLSHQQLLNIEPAWYWMVSDRAGEFDDTLLRPMKRLDVVHAATEDYFSKQENNDPSGPDTQTSNNVREMLERLEDAGEDVDRIYEWGRALDHQMWSYEDFEGRPSASLWGNTIGWWRPDELAKLGRPGPDVRDRLHASWNEQVNKPAAALEQRVKLDRKAWEEDESRRSDWDNFLWDKWFKEFQYDPATVAADGYAQMLFREWWRKIGPTVTPEQRVQMMRWHETEARARDKDGFLQPDEIGWIGDAVMTDVYPPFFEAAARVKQS</sequence>
<organism evidence="2 3">
    <name type="scientific">Paracoccus amoyensis</name>
    <dbReference type="NCBI Taxonomy" id="2760093"/>
    <lineage>
        <taxon>Bacteria</taxon>
        <taxon>Pseudomonadati</taxon>
        <taxon>Pseudomonadota</taxon>
        <taxon>Alphaproteobacteria</taxon>
        <taxon>Rhodobacterales</taxon>
        <taxon>Paracoccaceae</taxon>
        <taxon>Paracoccus</taxon>
    </lineage>
</organism>
<accession>A0A926GJD1</accession>
<protein>
    <submittedName>
        <fullName evidence="2">Uncharacterized protein</fullName>
    </submittedName>
</protein>
<dbReference type="AlphaFoldDB" id="A0A926GJD1"/>
<dbReference type="Proteomes" id="UP000608594">
    <property type="component" value="Unassembled WGS sequence"/>
</dbReference>
<gene>
    <name evidence="2" type="ORF">H4P12_16615</name>
</gene>
<evidence type="ECO:0000313" key="3">
    <source>
        <dbReference type="Proteomes" id="UP000608594"/>
    </source>
</evidence>
<proteinExistence type="predicted"/>